<dbReference type="InParanoid" id="G3HJK1"/>
<dbReference type="AlphaFoldDB" id="G3HJK1"/>
<proteinExistence type="predicted"/>
<evidence type="ECO:0000313" key="2">
    <source>
        <dbReference type="EMBL" id="EGW03667.1"/>
    </source>
</evidence>
<name>G3HJK1_CRIGR</name>
<gene>
    <name evidence="2" type="ORF">I79_010848</name>
</gene>
<feature type="region of interest" description="Disordered" evidence="1">
    <location>
        <begin position="1"/>
        <end position="20"/>
    </location>
</feature>
<organism evidence="2 3">
    <name type="scientific">Cricetulus griseus</name>
    <name type="common">Chinese hamster</name>
    <name type="synonym">Cricetulus barabensis griseus</name>
    <dbReference type="NCBI Taxonomy" id="10029"/>
    <lineage>
        <taxon>Eukaryota</taxon>
        <taxon>Metazoa</taxon>
        <taxon>Chordata</taxon>
        <taxon>Craniata</taxon>
        <taxon>Vertebrata</taxon>
        <taxon>Euteleostomi</taxon>
        <taxon>Mammalia</taxon>
        <taxon>Eutheria</taxon>
        <taxon>Euarchontoglires</taxon>
        <taxon>Glires</taxon>
        <taxon>Rodentia</taxon>
        <taxon>Myomorpha</taxon>
        <taxon>Muroidea</taxon>
        <taxon>Cricetidae</taxon>
        <taxon>Cricetinae</taxon>
        <taxon>Cricetulus</taxon>
    </lineage>
</organism>
<accession>G3HJK1</accession>
<dbReference type="EMBL" id="JH000433">
    <property type="protein sequence ID" value="EGW03667.1"/>
    <property type="molecule type" value="Genomic_DNA"/>
</dbReference>
<dbReference type="Proteomes" id="UP000001075">
    <property type="component" value="Unassembled WGS sequence"/>
</dbReference>
<evidence type="ECO:0000313" key="3">
    <source>
        <dbReference type="Proteomes" id="UP000001075"/>
    </source>
</evidence>
<sequence length="59" mass="6670">MDNSNAGGLTLKQELEQSKTSKSNINLEFITAFLSQKEKQNQTKKQIRCITTIQSVKLL</sequence>
<reference evidence="3" key="1">
    <citation type="journal article" date="2011" name="Nat. Biotechnol.">
        <title>The genomic sequence of the Chinese hamster ovary (CHO)-K1 cell line.</title>
        <authorList>
            <person name="Xu X."/>
            <person name="Nagarajan H."/>
            <person name="Lewis N.E."/>
            <person name="Pan S."/>
            <person name="Cai Z."/>
            <person name="Liu X."/>
            <person name="Chen W."/>
            <person name="Xie M."/>
            <person name="Wang W."/>
            <person name="Hammond S."/>
            <person name="Andersen M.R."/>
            <person name="Neff N."/>
            <person name="Passarelli B."/>
            <person name="Koh W."/>
            <person name="Fan H.C."/>
            <person name="Wang J."/>
            <person name="Gui Y."/>
            <person name="Lee K.H."/>
            <person name="Betenbaugh M.J."/>
            <person name="Quake S.R."/>
            <person name="Famili I."/>
            <person name="Palsson B.O."/>
            <person name="Wang J."/>
        </authorList>
    </citation>
    <scope>NUCLEOTIDE SEQUENCE [LARGE SCALE GENOMIC DNA]</scope>
    <source>
        <strain evidence="3">CHO K1 cell line</strain>
    </source>
</reference>
<protein>
    <submittedName>
        <fullName evidence="2">Uncharacterized protein</fullName>
    </submittedName>
</protein>
<evidence type="ECO:0000256" key="1">
    <source>
        <dbReference type="SAM" id="MobiDB-lite"/>
    </source>
</evidence>